<dbReference type="InterPro" id="IPR036864">
    <property type="entry name" value="Zn2-C6_fun-type_DNA-bd_sf"/>
</dbReference>
<accession>A0A1G4K8T2</accession>
<dbReference type="InterPro" id="IPR001138">
    <property type="entry name" value="Zn2Cys6_DnaBD"/>
</dbReference>
<evidence type="ECO:0000259" key="3">
    <source>
        <dbReference type="PROSITE" id="PS50048"/>
    </source>
</evidence>
<sequence>MKVIKRRRSIKSCKYCYEHKLRCNKEQPCNSCKKHEKSELCVYGFDKVDPGSKLPTSSRIHKVRDKKVARSTHAHKIPNPYYPYLLEAQEANLLVENNVSQATAGDDDKLRRNAITRFDRLGVCTIPFEEILSMIPESQSSMSLLVDTYFHRINPIIPLLDRDAVLHEIKSIYNKHRSGQKVCEVDFIIMFAILFSVAYSHVAEGQISDLLLCNKYYAAFQALLCYNQFPYKSSIPAIQGIVIVNFVLDPNMVGTLALSAISLRQGQQLGIDRQIKRLPKGNERLYLQTFWHFLLYFEGSSSVVAGLPFLHSAQLFDSIELPDACHSPAPSYIAFANGRFLINRLFRTIMHYKETETIPIEESLKEVERELAELNKQVQHICVKMGELSNDQGTYLVSSLRIFLLRAYLRFKALFASSTKLPISTMHNETFCKDRLTIIDELIEYGACVDRETAELSIVLLFYTLERLTLDSCSRFTWYSRGSTVMQYLFIILKNIHQHPNEIYDFSRSDNKIPVIISKNILACINVDKSSFRYVLIEELFKILEVKLAPLWDDSDLNMFVLMRSIKDRIWDLNKESLNAKSSQLKSIRSCPLFQSCHTKVDDLRAVSFEKCLKRWEFESITFESEKIMSWLSDI</sequence>
<dbReference type="PANTHER" id="PTHR31001">
    <property type="entry name" value="UNCHARACTERIZED TRANSCRIPTIONAL REGULATORY PROTEIN"/>
    <property type="match status" value="1"/>
</dbReference>
<dbReference type="CDD" id="cd12148">
    <property type="entry name" value="fungal_TF_MHR"/>
    <property type="match status" value="1"/>
</dbReference>
<dbReference type="InterPro" id="IPR050613">
    <property type="entry name" value="Sec_Metabolite_Reg"/>
</dbReference>
<gene>
    <name evidence="4" type="ORF">LANO_0F07052G</name>
</gene>
<dbReference type="OrthoDB" id="5121955at2759"/>
<dbReference type="AlphaFoldDB" id="A0A1G4K8T2"/>
<dbReference type="SUPFAM" id="SSF57701">
    <property type="entry name" value="Zn2/Cys6 DNA-binding domain"/>
    <property type="match status" value="1"/>
</dbReference>
<dbReference type="PROSITE" id="PS50048">
    <property type="entry name" value="ZN2_CY6_FUNGAL_2"/>
    <property type="match status" value="1"/>
</dbReference>
<proteinExistence type="predicted"/>
<dbReference type="SMART" id="SM00066">
    <property type="entry name" value="GAL4"/>
    <property type="match status" value="1"/>
</dbReference>
<dbReference type="Proteomes" id="UP000189911">
    <property type="component" value="Chromosome F"/>
</dbReference>
<organism evidence="4 5">
    <name type="scientific">Lachancea nothofagi CBS 11611</name>
    <dbReference type="NCBI Taxonomy" id="1266666"/>
    <lineage>
        <taxon>Eukaryota</taxon>
        <taxon>Fungi</taxon>
        <taxon>Dikarya</taxon>
        <taxon>Ascomycota</taxon>
        <taxon>Saccharomycotina</taxon>
        <taxon>Saccharomycetes</taxon>
        <taxon>Saccharomycetales</taxon>
        <taxon>Saccharomycetaceae</taxon>
        <taxon>Lachancea</taxon>
    </lineage>
</organism>
<dbReference type="Gene3D" id="4.10.240.10">
    <property type="entry name" value="Zn(2)-C6 fungal-type DNA-binding domain"/>
    <property type="match status" value="1"/>
</dbReference>
<keyword evidence="5" id="KW-1185">Reference proteome</keyword>
<evidence type="ECO:0000256" key="2">
    <source>
        <dbReference type="ARBA" id="ARBA00023242"/>
    </source>
</evidence>
<dbReference type="CDD" id="cd00067">
    <property type="entry name" value="GAL4"/>
    <property type="match status" value="1"/>
</dbReference>
<feature type="domain" description="Zn(2)-C6 fungal-type" evidence="3">
    <location>
        <begin position="12"/>
        <end position="43"/>
    </location>
</feature>
<keyword evidence="2" id="KW-0539">Nucleus</keyword>
<evidence type="ECO:0000256" key="1">
    <source>
        <dbReference type="ARBA" id="ARBA00004123"/>
    </source>
</evidence>
<protein>
    <submittedName>
        <fullName evidence="4">LANO_0F07052g1_1</fullName>
    </submittedName>
</protein>
<dbReference type="GO" id="GO:0008270">
    <property type="term" value="F:zinc ion binding"/>
    <property type="evidence" value="ECO:0007669"/>
    <property type="project" value="InterPro"/>
</dbReference>
<evidence type="ECO:0000313" key="4">
    <source>
        <dbReference type="EMBL" id="SCV00476.1"/>
    </source>
</evidence>
<evidence type="ECO:0000313" key="5">
    <source>
        <dbReference type="Proteomes" id="UP000189911"/>
    </source>
</evidence>
<dbReference type="EMBL" id="LT598452">
    <property type="protein sequence ID" value="SCV00476.1"/>
    <property type="molecule type" value="Genomic_DNA"/>
</dbReference>
<comment type="subcellular location">
    <subcellularLocation>
        <location evidence="1">Nucleus</location>
    </subcellularLocation>
</comment>
<name>A0A1G4K8T2_9SACH</name>
<dbReference type="GO" id="GO:0005634">
    <property type="term" value="C:nucleus"/>
    <property type="evidence" value="ECO:0007669"/>
    <property type="project" value="UniProtKB-SubCell"/>
</dbReference>
<reference evidence="5" key="1">
    <citation type="submission" date="2016-03" db="EMBL/GenBank/DDBJ databases">
        <authorList>
            <person name="Devillers Hugo."/>
        </authorList>
    </citation>
    <scope>NUCLEOTIDE SEQUENCE [LARGE SCALE GENOMIC DNA]</scope>
</reference>
<dbReference type="GO" id="GO:0000981">
    <property type="term" value="F:DNA-binding transcription factor activity, RNA polymerase II-specific"/>
    <property type="evidence" value="ECO:0007669"/>
    <property type="project" value="InterPro"/>
</dbReference>